<comment type="caution">
    <text evidence="1">The sequence shown here is derived from an EMBL/GenBank/DDBJ whole genome shotgun (WGS) entry which is preliminary data.</text>
</comment>
<name>A0A9P6HRD9_9AGAM</name>
<dbReference type="EMBL" id="WIUZ02000001">
    <property type="protein sequence ID" value="KAF9792878.1"/>
    <property type="molecule type" value="Genomic_DNA"/>
</dbReference>
<reference evidence="1" key="1">
    <citation type="journal article" date="2020" name="Nat. Commun.">
        <title>Large-scale genome sequencing of mycorrhizal fungi provides insights into the early evolution of symbiotic traits.</title>
        <authorList>
            <person name="Miyauchi S."/>
            <person name="Kiss E."/>
            <person name="Kuo A."/>
            <person name="Drula E."/>
            <person name="Kohler A."/>
            <person name="Sanchez-Garcia M."/>
            <person name="Morin E."/>
            <person name="Andreopoulos B."/>
            <person name="Barry K.W."/>
            <person name="Bonito G."/>
            <person name="Buee M."/>
            <person name="Carver A."/>
            <person name="Chen C."/>
            <person name="Cichocki N."/>
            <person name="Clum A."/>
            <person name="Culley D."/>
            <person name="Crous P.W."/>
            <person name="Fauchery L."/>
            <person name="Girlanda M."/>
            <person name="Hayes R.D."/>
            <person name="Keri Z."/>
            <person name="LaButti K."/>
            <person name="Lipzen A."/>
            <person name="Lombard V."/>
            <person name="Magnuson J."/>
            <person name="Maillard F."/>
            <person name="Murat C."/>
            <person name="Nolan M."/>
            <person name="Ohm R.A."/>
            <person name="Pangilinan J."/>
            <person name="Pereira M.F."/>
            <person name="Perotto S."/>
            <person name="Peter M."/>
            <person name="Pfister S."/>
            <person name="Riley R."/>
            <person name="Sitrit Y."/>
            <person name="Stielow J.B."/>
            <person name="Szollosi G."/>
            <person name="Zifcakova L."/>
            <person name="Stursova M."/>
            <person name="Spatafora J.W."/>
            <person name="Tedersoo L."/>
            <person name="Vaario L.M."/>
            <person name="Yamada A."/>
            <person name="Yan M."/>
            <person name="Wang P."/>
            <person name="Xu J."/>
            <person name="Bruns T."/>
            <person name="Baldrian P."/>
            <person name="Vilgalys R."/>
            <person name="Dunand C."/>
            <person name="Henrissat B."/>
            <person name="Grigoriev I.V."/>
            <person name="Hibbett D."/>
            <person name="Nagy L.G."/>
            <person name="Martin F.M."/>
        </authorList>
    </citation>
    <scope>NUCLEOTIDE SEQUENCE</scope>
    <source>
        <strain evidence="1">UH-Tt-Lm1</strain>
    </source>
</reference>
<dbReference type="Proteomes" id="UP000736335">
    <property type="component" value="Unassembled WGS sequence"/>
</dbReference>
<reference evidence="1" key="2">
    <citation type="submission" date="2020-11" db="EMBL/GenBank/DDBJ databases">
        <authorList>
            <consortium name="DOE Joint Genome Institute"/>
            <person name="Kuo A."/>
            <person name="Miyauchi S."/>
            <person name="Kiss E."/>
            <person name="Drula E."/>
            <person name="Kohler A."/>
            <person name="Sanchez-Garcia M."/>
            <person name="Andreopoulos B."/>
            <person name="Barry K.W."/>
            <person name="Bonito G."/>
            <person name="Buee M."/>
            <person name="Carver A."/>
            <person name="Chen C."/>
            <person name="Cichocki N."/>
            <person name="Clum A."/>
            <person name="Culley D."/>
            <person name="Crous P.W."/>
            <person name="Fauchery L."/>
            <person name="Girlanda M."/>
            <person name="Hayes R."/>
            <person name="Keri Z."/>
            <person name="Labutti K."/>
            <person name="Lipzen A."/>
            <person name="Lombard V."/>
            <person name="Magnuson J."/>
            <person name="Maillard F."/>
            <person name="Morin E."/>
            <person name="Murat C."/>
            <person name="Nolan M."/>
            <person name="Ohm R."/>
            <person name="Pangilinan J."/>
            <person name="Pereira M."/>
            <person name="Perotto S."/>
            <person name="Peter M."/>
            <person name="Riley R."/>
            <person name="Sitrit Y."/>
            <person name="Stielow B."/>
            <person name="Szollosi G."/>
            <person name="Zifcakova L."/>
            <person name="Stursova M."/>
            <person name="Spatafora J.W."/>
            <person name="Tedersoo L."/>
            <person name="Vaario L.-M."/>
            <person name="Yamada A."/>
            <person name="Yan M."/>
            <person name="Wang P."/>
            <person name="Xu J."/>
            <person name="Bruns T."/>
            <person name="Baldrian P."/>
            <person name="Vilgalys R."/>
            <person name="Henrissat B."/>
            <person name="Grigoriev I.V."/>
            <person name="Hibbett D."/>
            <person name="Nagy L.G."/>
            <person name="Martin F.M."/>
        </authorList>
    </citation>
    <scope>NUCLEOTIDE SEQUENCE</scope>
    <source>
        <strain evidence="1">UH-Tt-Lm1</strain>
    </source>
</reference>
<dbReference type="AlphaFoldDB" id="A0A9P6HRD9"/>
<evidence type="ECO:0000313" key="2">
    <source>
        <dbReference type="Proteomes" id="UP000736335"/>
    </source>
</evidence>
<proteinExistence type="predicted"/>
<accession>A0A9P6HRD9</accession>
<protein>
    <submittedName>
        <fullName evidence="1">Uncharacterized protein</fullName>
    </submittedName>
</protein>
<organism evidence="1 2">
    <name type="scientific">Thelephora terrestris</name>
    <dbReference type="NCBI Taxonomy" id="56493"/>
    <lineage>
        <taxon>Eukaryota</taxon>
        <taxon>Fungi</taxon>
        <taxon>Dikarya</taxon>
        <taxon>Basidiomycota</taxon>
        <taxon>Agaricomycotina</taxon>
        <taxon>Agaricomycetes</taxon>
        <taxon>Thelephorales</taxon>
        <taxon>Thelephoraceae</taxon>
        <taxon>Thelephora</taxon>
    </lineage>
</organism>
<evidence type="ECO:0000313" key="1">
    <source>
        <dbReference type="EMBL" id="KAF9792878.1"/>
    </source>
</evidence>
<gene>
    <name evidence="1" type="ORF">BJ322DRAFT_81462</name>
</gene>
<sequence length="260" mass="28510">MRLSRPCSQIRCANPDYTALRLACCLSFVSCASTSYIRVCSHAIMDLALQSPLTSLRVCVLPRAEECTPSIHSIHALGTILFTLGLRYRPKISPLRNASCAKFQRSPSVMVLFGIDLPWLLPLGFTLSRKLASFISGYSVTSFGAVTLLKFLSDSATHFTILHDALLASWCFPCCPRSVLRVSIAGFELSALGGRVSPIWRIATGSLLRSAMHARVFWIICARLFCGIPCGKATGADRGRPLEFWIICAGFAVQILYVSR</sequence>
<keyword evidence="2" id="KW-1185">Reference proteome</keyword>